<dbReference type="GO" id="GO:0008270">
    <property type="term" value="F:zinc ion binding"/>
    <property type="evidence" value="ECO:0007669"/>
    <property type="project" value="UniProtKB-KW"/>
</dbReference>
<keyword evidence="3" id="KW-0862">Zinc</keyword>
<evidence type="ECO:0000256" key="2">
    <source>
        <dbReference type="ARBA" id="ARBA00022771"/>
    </source>
</evidence>
<dbReference type="PROSITE" id="PS50089">
    <property type="entry name" value="ZF_RING_2"/>
    <property type="match status" value="1"/>
</dbReference>
<keyword evidence="1" id="KW-0479">Metal-binding</keyword>
<evidence type="ECO:0000256" key="1">
    <source>
        <dbReference type="ARBA" id="ARBA00022723"/>
    </source>
</evidence>
<feature type="domain" description="RING-type" evidence="6">
    <location>
        <begin position="599"/>
        <end position="644"/>
    </location>
</feature>
<dbReference type="OrthoDB" id="428577at2759"/>
<dbReference type="PROSITE" id="PS00518">
    <property type="entry name" value="ZF_RING_1"/>
    <property type="match status" value="1"/>
</dbReference>
<gene>
    <name evidence="7" type="ORF">PMG11_05679</name>
</gene>
<dbReference type="AlphaFoldDB" id="A0A0F7TJS4"/>
<name>A0A0F7TJS4_PENBI</name>
<protein>
    <recommendedName>
        <fullName evidence="6">RING-type domain-containing protein</fullName>
    </recommendedName>
</protein>
<feature type="compositionally biased region" description="Polar residues" evidence="5">
    <location>
        <begin position="471"/>
        <end position="481"/>
    </location>
</feature>
<evidence type="ECO:0000259" key="6">
    <source>
        <dbReference type="PROSITE" id="PS50089"/>
    </source>
</evidence>
<sequence>MTAKLPGEDERIKVVVGNLRKKEKENGDVSQRDVPFEIHVTSNCTLPELWRVLEEEHGYSPPDGLIQTRDDRVRRRSDLKSVFHPYTELEIVSDKSAADETHIYINEALQAASNRDQDVVFNIEYDGKGQTSLIIDDALQLVFHRTVRMPDDDRLHSLPASVGTFPLYNTEDYADRLPENILEKGGLFLPMWQREALWIELSRPKSSYTSRRSNRTYAIRVYVGQINAVSGKSMMEERANRQEQDYLVFPGQPWIDGICVTTGVVRQFVAMPLGSGYTVEGQKTGEEKHGGLQIEIIPAYRKKAQKWRAAAEEEEEALQDPRLYLDESKTPAELGLEAGSKVWVYPSPPTYRKPVEVGDLYWVREESGLGVANLEAFYDDYRRSASRFMGSRSQVMGDSHDSARPTWFNWTSRHSGVNPGAAPSLNQQCTAATTASLSLSDAYLGDPDSPRMAPPPSKARKGRARPMGLPRNSSKPESSPRQVLNVKAMGLAAGGKLVQDIIADRNPPNTWNVDAARQINVHILDPVSCESVTHIVPPPIPMSAYEAVLSKLPFFVVEEQIDNRLEGGDFDNVKSVSKMDETKGLVSEPSLDPNQPAICSSCEKRLCDCVVRPCNHQFCNMCIRAAAPAMEGSFSSVVCCPRCNAEISRVAGFAAPMNLPGEESIRAKMPVRVLKVDDGRVKFESIRQTRI</sequence>
<evidence type="ECO:0000256" key="3">
    <source>
        <dbReference type="ARBA" id="ARBA00022833"/>
    </source>
</evidence>
<feature type="region of interest" description="Disordered" evidence="5">
    <location>
        <begin position="440"/>
        <end position="481"/>
    </location>
</feature>
<accession>A0A0F7TJS4</accession>
<dbReference type="InterPro" id="IPR001841">
    <property type="entry name" value="Znf_RING"/>
</dbReference>
<dbReference type="InterPro" id="IPR013083">
    <property type="entry name" value="Znf_RING/FYVE/PHD"/>
</dbReference>
<dbReference type="Gene3D" id="3.30.40.10">
    <property type="entry name" value="Zinc/RING finger domain, C3HC4 (zinc finger)"/>
    <property type="match status" value="1"/>
</dbReference>
<reference evidence="8" key="1">
    <citation type="journal article" date="2015" name="Genome Announc.">
        <title>Draft genome sequence of the fungus Penicillium brasilianum MG11.</title>
        <authorList>
            <person name="Horn F."/>
            <person name="Linde J."/>
            <person name="Mattern D.J."/>
            <person name="Walther G."/>
            <person name="Guthke R."/>
            <person name="Brakhage A.A."/>
            <person name="Valiante V."/>
        </authorList>
    </citation>
    <scope>NUCLEOTIDE SEQUENCE [LARGE SCALE GENOMIC DNA]</scope>
    <source>
        <strain evidence="8">MG11</strain>
    </source>
</reference>
<dbReference type="Proteomes" id="UP000042958">
    <property type="component" value="Unassembled WGS sequence"/>
</dbReference>
<dbReference type="STRING" id="104259.A0A0F7TJS4"/>
<organism evidence="7 8">
    <name type="scientific">Penicillium brasilianum</name>
    <dbReference type="NCBI Taxonomy" id="104259"/>
    <lineage>
        <taxon>Eukaryota</taxon>
        <taxon>Fungi</taxon>
        <taxon>Dikarya</taxon>
        <taxon>Ascomycota</taxon>
        <taxon>Pezizomycotina</taxon>
        <taxon>Eurotiomycetes</taxon>
        <taxon>Eurotiomycetidae</taxon>
        <taxon>Eurotiales</taxon>
        <taxon>Aspergillaceae</taxon>
        <taxon>Penicillium</taxon>
    </lineage>
</organism>
<keyword evidence="8" id="KW-1185">Reference proteome</keyword>
<evidence type="ECO:0000256" key="5">
    <source>
        <dbReference type="SAM" id="MobiDB-lite"/>
    </source>
</evidence>
<keyword evidence="2 4" id="KW-0863">Zinc-finger</keyword>
<dbReference type="InterPro" id="IPR017907">
    <property type="entry name" value="Znf_RING_CS"/>
</dbReference>
<dbReference type="EMBL" id="CDHK01000005">
    <property type="protein sequence ID" value="CEJ56968.1"/>
    <property type="molecule type" value="Genomic_DNA"/>
</dbReference>
<proteinExistence type="predicted"/>
<dbReference type="SUPFAM" id="SSF57850">
    <property type="entry name" value="RING/U-box"/>
    <property type="match status" value="1"/>
</dbReference>
<evidence type="ECO:0000313" key="8">
    <source>
        <dbReference type="Proteomes" id="UP000042958"/>
    </source>
</evidence>
<evidence type="ECO:0000313" key="7">
    <source>
        <dbReference type="EMBL" id="CEJ56968.1"/>
    </source>
</evidence>
<evidence type="ECO:0000256" key="4">
    <source>
        <dbReference type="PROSITE-ProRule" id="PRU00175"/>
    </source>
</evidence>